<dbReference type="PANTHER" id="PTHR30126:SF39">
    <property type="entry name" value="HTH-TYPE TRANSCRIPTIONAL REGULATOR CYSL"/>
    <property type="match status" value="1"/>
</dbReference>
<keyword evidence="7" id="KW-1185">Reference proteome</keyword>
<organism evidence="6 7">
    <name type="scientific">Erwinia aphidicola</name>
    <dbReference type="NCBI Taxonomy" id="68334"/>
    <lineage>
        <taxon>Bacteria</taxon>
        <taxon>Pseudomonadati</taxon>
        <taxon>Pseudomonadota</taxon>
        <taxon>Gammaproteobacteria</taxon>
        <taxon>Enterobacterales</taxon>
        <taxon>Erwiniaceae</taxon>
        <taxon>Erwinia</taxon>
    </lineage>
</organism>
<gene>
    <name evidence="6" type="ORF">V8N49_11645</name>
</gene>
<dbReference type="SUPFAM" id="SSF53850">
    <property type="entry name" value="Periplasmic binding protein-like II"/>
    <property type="match status" value="1"/>
</dbReference>
<dbReference type="InterPro" id="IPR000847">
    <property type="entry name" value="LysR_HTH_N"/>
</dbReference>
<dbReference type="PROSITE" id="PS50931">
    <property type="entry name" value="HTH_LYSR"/>
    <property type="match status" value="1"/>
</dbReference>
<evidence type="ECO:0000313" key="7">
    <source>
        <dbReference type="Proteomes" id="UP001306592"/>
    </source>
</evidence>
<dbReference type="PANTHER" id="PTHR30126">
    <property type="entry name" value="HTH-TYPE TRANSCRIPTIONAL REGULATOR"/>
    <property type="match status" value="1"/>
</dbReference>
<dbReference type="Gene3D" id="1.10.10.10">
    <property type="entry name" value="Winged helix-like DNA-binding domain superfamily/Winged helix DNA-binding domain"/>
    <property type="match status" value="1"/>
</dbReference>
<dbReference type="Gene3D" id="3.40.190.10">
    <property type="entry name" value="Periplasmic binding protein-like II"/>
    <property type="match status" value="2"/>
</dbReference>
<evidence type="ECO:0000259" key="5">
    <source>
        <dbReference type="PROSITE" id="PS50931"/>
    </source>
</evidence>
<dbReference type="RefSeq" id="WP_336203169.1">
    <property type="nucleotide sequence ID" value="NZ_JBANEI010000006.1"/>
</dbReference>
<keyword evidence="4" id="KW-0804">Transcription</keyword>
<comment type="caution">
    <text evidence="6">The sequence shown here is derived from an EMBL/GenBank/DDBJ whole genome shotgun (WGS) entry which is preliminary data.</text>
</comment>
<name>A0ABU8DFL6_ERWAP</name>
<dbReference type="Pfam" id="PF03466">
    <property type="entry name" value="LysR_substrate"/>
    <property type="match status" value="1"/>
</dbReference>
<dbReference type="Proteomes" id="UP001306592">
    <property type="component" value="Unassembled WGS sequence"/>
</dbReference>
<dbReference type="CDD" id="cd05466">
    <property type="entry name" value="PBP2_LTTR_substrate"/>
    <property type="match status" value="1"/>
</dbReference>
<dbReference type="SUPFAM" id="SSF46785">
    <property type="entry name" value="Winged helix' DNA-binding domain"/>
    <property type="match status" value="1"/>
</dbReference>
<dbReference type="InterPro" id="IPR036390">
    <property type="entry name" value="WH_DNA-bd_sf"/>
</dbReference>
<protein>
    <submittedName>
        <fullName evidence="6">LysR family transcriptional regulator</fullName>
    </submittedName>
</protein>
<evidence type="ECO:0000313" key="6">
    <source>
        <dbReference type="EMBL" id="MEI2682308.1"/>
    </source>
</evidence>
<dbReference type="Pfam" id="PF00126">
    <property type="entry name" value="HTH_1"/>
    <property type="match status" value="1"/>
</dbReference>
<evidence type="ECO:0000256" key="1">
    <source>
        <dbReference type="ARBA" id="ARBA00009437"/>
    </source>
</evidence>
<feature type="domain" description="HTH lysR-type" evidence="5">
    <location>
        <begin position="1"/>
        <end position="58"/>
    </location>
</feature>
<proteinExistence type="inferred from homology"/>
<reference evidence="6 7" key="1">
    <citation type="submission" date="2024-02" db="EMBL/GenBank/DDBJ databases">
        <title>First report Erwinia aphidicola in onion in Chile.</title>
        <authorList>
            <person name="Valenzuela M."/>
            <person name="Pena M."/>
            <person name="Dutta B."/>
        </authorList>
    </citation>
    <scope>NUCLEOTIDE SEQUENCE [LARGE SCALE GENOMIC DNA]</scope>
    <source>
        <strain evidence="6 7">QCJ3A</strain>
    </source>
</reference>
<dbReference type="InterPro" id="IPR005119">
    <property type="entry name" value="LysR_subst-bd"/>
</dbReference>
<evidence type="ECO:0000256" key="4">
    <source>
        <dbReference type="ARBA" id="ARBA00023163"/>
    </source>
</evidence>
<keyword evidence="2" id="KW-0805">Transcription regulation</keyword>
<comment type="similarity">
    <text evidence="1">Belongs to the LysR transcriptional regulatory family.</text>
</comment>
<evidence type="ECO:0000256" key="2">
    <source>
        <dbReference type="ARBA" id="ARBA00023015"/>
    </source>
</evidence>
<keyword evidence="3" id="KW-0238">DNA-binding</keyword>
<dbReference type="EMBL" id="JBANEI010000006">
    <property type="protein sequence ID" value="MEI2682308.1"/>
    <property type="molecule type" value="Genomic_DNA"/>
</dbReference>
<evidence type="ECO:0000256" key="3">
    <source>
        <dbReference type="ARBA" id="ARBA00023125"/>
    </source>
</evidence>
<sequence length="299" mass="31982">MKLEDLHAFVTLVQLQSTQQTASRLGLTQPAVTRRVQNFEEALGVLLLDRQTKPLKPTALGLLVYQQCKRIAAEVEALTQLVSGDAAPQGVLRFGLPHSLTDDSLLPVLAAVQQRYPDLQPRLSSGWGNQLLQQLDQAQLDAALLLFPAGKVFAGGLQARGLGAVPLVVVAADDGQPLPRTLAQCYARGWILNPDGCGFRATIARALADQGLPLQLNMEVQGTALQLGLIAGGSGLGILPRMLLPRATNQQRVREVPLQDFSPQSELWLVHPALPASHQAAVNLFATTLAAGFGLSEHC</sequence>
<dbReference type="InterPro" id="IPR036388">
    <property type="entry name" value="WH-like_DNA-bd_sf"/>
</dbReference>
<accession>A0ABU8DFL6</accession>